<reference evidence="2 3" key="1">
    <citation type="submission" date="2021-03" db="EMBL/GenBank/DDBJ databases">
        <title>Sequencing the genomes of 1000 actinobacteria strains.</title>
        <authorList>
            <person name="Klenk H.-P."/>
        </authorList>
    </citation>
    <scope>NUCLEOTIDE SEQUENCE [LARGE SCALE GENOMIC DNA]</scope>
    <source>
        <strain evidence="2 3">DSM 13468</strain>
    </source>
</reference>
<proteinExistence type="predicted"/>
<gene>
    <name evidence="2" type="ORF">JOF42_002914</name>
</gene>
<evidence type="ECO:0000313" key="3">
    <source>
        <dbReference type="Proteomes" id="UP000703720"/>
    </source>
</evidence>
<feature type="region of interest" description="Disordered" evidence="1">
    <location>
        <begin position="10"/>
        <end position="31"/>
    </location>
</feature>
<dbReference type="RefSeq" id="WP_210098495.1">
    <property type="nucleotide sequence ID" value="NZ_JAGIOA010000001.1"/>
</dbReference>
<keyword evidence="3" id="KW-1185">Reference proteome</keyword>
<comment type="caution">
    <text evidence="2">The sequence shown here is derived from an EMBL/GenBank/DDBJ whole genome shotgun (WGS) entry which is preliminary data.</text>
</comment>
<evidence type="ECO:0000256" key="1">
    <source>
        <dbReference type="SAM" id="MobiDB-lite"/>
    </source>
</evidence>
<dbReference type="EMBL" id="JAGIOA010000001">
    <property type="protein sequence ID" value="MBP2379419.1"/>
    <property type="molecule type" value="Genomic_DNA"/>
</dbReference>
<protein>
    <recommendedName>
        <fullName evidence="4">SnoaL-like domain-containing protein</fullName>
    </recommendedName>
</protein>
<evidence type="ECO:0000313" key="2">
    <source>
        <dbReference type="EMBL" id="MBP2379419.1"/>
    </source>
</evidence>
<dbReference type="Proteomes" id="UP000703720">
    <property type="component" value="Unassembled WGS sequence"/>
</dbReference>
<feature type="region of interest" description="Disordered" evidence="1">
    <location>
        <begin position="156"/>
        <end position="182"/>
    </location>
</feature>
<evidence type="ECO:0008006" key="4">
    <source>
        <dbReference type="Google" id="ProtNLM"/>
    </source>
</evidence>
<sequence>MTSIFVGCAPATTDAPARSARPGEERESATAEEVYRSYIDASNAIDFADPETFVPASKFTSERLYASLSQSWQARHDQEHVIDGDMVVQYFQVVAVHPDLSVEAMACLDLSDLTMVDRYGESEFPEDSPDFLVAYLGFISVHGEVLLDSQMLEPASRCRTSEPKHTPIAPSPGVPADPAADRAKREQAASCASCPDLTNCGC</sequence>
<name>A0ABS4WV77_9MICO</name>
<organism evidence="2 3">
    <name type="scientific">Microbacterium phyllosphaerae</name>
    <dbReference type="NCBI Taxonomy" id="124798"/>
    <lineage>
        <taxon>Bacteria</taxon>
        <taxon>Bacillati</taxon>
        <taxon>Actinomycetota</taxon>
        <taxon>Actinomycetes</taxon>
        <taxon>Micrococcales</taxon>
        <taxon>Microbacteriaceae</taxon>
        <taxon>Microbacterium</taxon>
    </lineage>
</organism>
<feature type="compositionally biased region" description="Basic and acidic residues" evidence="1">
    <location>
        <begin position="21"/>
        <end position="31"/>
    </location>
</feature>
<accession>A0ABS4WV77</accession>